<name>A0A1H2Z9F7_9FLAO</name>
<keyword evidence="2" id="KW-1185">Reference proteome</keyword>
<evidence type="ECO:0000313" key="1">
    <source>
        <dbReference type="EMBL" id="SDX14133.1"/>
    </source>
</evidence>
<accession>A0A1H2Z9F7</accession>
<dbReference type="GeneID" id="85018183"/>
<protein>
    <submittedName>
        <fullName evidence="1">Uncharacterized protein</fullName>
    </submittedName>
</protein>
<sequence>MTIQNFDKFVDKILVKQGEEAFEQGKVSSLEELEDGLWVASVEGATTYEVEILLHKNTIRETSCSCEHKKKVFARIW</sequence>
<dbReference type="RefSeq" id="WP_016419281.1">
    <property type="nucleotide sequence ID" value="NZ_FNND01000009.1"/>
</dbReference>
<reference evidence="1 2" key="1">
    <citation type="submission" date="2016-10" db="EMBL/GenBank/DDBJ databases">
        <authorList>
            <person name="Varghese N."/>
            <person name="Submissions S."/>
        </authorList>
    </citation>
    <scope>NUCLEOTIDE SEQUENCE [LARGE SCALE GENOMIC DNA]</scope>
    <source>
        <strain evidence="1 2">DSM 11449</strain>
    </source>
</reference>
<comment type="caution">
    <text evidence="1">The sequence shown here is derived from an EMBL/GenBank/DDBJ whole genome shotgun (WGS) entry which is preliminary data.</text>
</comment>
<gene>
    <name evidence="1" type="ORF">SAMN05444420_10965</name>
</gene>
<dbReference type="OrthoDB" id="9760715at2"/>
<dbReference type="EMBL" id="FNND01000009">
    <property type="protein sequence ID" value="SDX14133.1"/>
    <property type="molecule type" value="Genomic_DNA"/>
</dbReference>
<dbReference type="AlphaFoldDB" id="A0A1H2Z9F7"/>
<organism evidence="1 2">
    <name type="scientific">Capnocytophaga granulosa</name>
    <dbReference type="NCBI Taxonomy" id="45242"/>
    <lineage>
        <taxon>Bacteria</taxon>
        <taxon>Pseudomonadati</taxon>
        <taxon>Bacteroidota</taxon>
        <taxon>Flavobacteriia</taxon>
        <taxon>Flavobacteriales</taxon>
        <taxon>Flavobacteriaceae</taxon>
        <taxon>Capnocytophaga</taxon>
    </lineage>
</organism>
<proteinExistence type="predicted"/>
<dbReference type="Proteomes" id="UP000182771">
    <property type="component" value="Unassembled WGS sequence"/>
</dbReference>
<evidence type="ECO:0000313" key="2">
    <source>
        <dbReference type="Proteomes" id="UP000182771"/>
    </source>
</evidence>